<protein>
    <recommendedName>
        <fullName evidence="2">Death domain-containing protein</fullName>
    </recommendedName>
</protein>
<sequence>MVGTLLLFIIVTVWISFNLCTIDVTLSEFEYLANHMTKEECHRLVASLHFNSFNLNRNAENAEGAVPEDIGCLKLLLHWNSSPHEGRGATHEKLSLRLRQLQRSDLADWLDSAVLRELDEGINRTADEFRDPDQEL</sequence>
<feature type="non-terminal residue" evidence="3">
    <location>
        <position position="136"/>
    </location>
</feature>
<keyword evidence="1" id="KW-1133">Transmembrane helix</keyword>
<evidence type="ECO:0000259" key="2">
    <source>
        <dbReference type="PROSITE" id="PS50017"/>
    </source>
</evidence>
<evidence type="ECO:0000313" key="3">
    <source>
        <dbReference type="EMBL" id="JAT09355.1"/>
    </source>
</evidence>
<feature type="domain" description="Death" evidence="2">
    <location>
        <begin position="75"/>
        <end position="114"/>
    </location>
</feature>
<feature type="transmembrane region" description="Helical" evidence="1">
    <location>
        <begin position="6"/>
        <end position="26"/>
    </location>
</feature>
<accession>A0A1B6KD77</accession>
<evidence type="ECO:0000256" key="1">
    <source>
        <dbReference type="SAM" id="Phobius"/>
    </source>
</evidence>
<dbReference type="PROSITE" id="PS50017">
    <property type="entry name" value="DEATH_DOMAIN"/>
    <property type="match status" value="1"/>
</dbReference>
<dbReference type="InterPro" id="IPR011029">
    <property type="entry name" value="DEATH-like_dom_sf"/>
</dbReference>
<name>A0A1B6KD77_9HEMI</name>
<proteinExistence type="predicted"/>
<gene>
    <name evidence="3" type="ORF">g.50203</name>
</gene>
<dbReference type="InterPro" id="IPR000488">
    <property type="entry name" value="Death_dom"/>
</dbReference>
<keyword evidence="1" id="KW-0472">Membrane</keyword>
<dbReference type="AlphaFoldDB" id="A0A1B6KD77"/>
<reference evidence="3" key="1">
    <citation type="submission" date="2015-11" db="EMBL/GenBank/DDBJ databases">
        <title>De novo transcriptome assembly of four potential Pierce s Disease insect vectors from Arizona vineyards.</title>
        <authorList>
            <person name="Tassone E.E."/>
        </authorList>
    </citation>
    <scope>NUCLEOTIDE SEQUENCE</scope>
</reference>
<dbReference type="GO" id="GO:0007165">
    <property type="term" value="P:signal transduction"/>
    <property type="evidence" value="ECO:0007669"/>
    <property type="project" value="InterPro"/>
</dbReference>
<dbReference type="Gene3D" id="1.10.533.10">
    <property type="entry name" value="Death Domain, Fas"/>
    <property type="match status" value="1"/>
</dbReference>
<dbReference type="EMBL" id="GEBQ01030622">
    <property type="protein sequence ID" value="JAT09355.1"/>
    <property type="molecule type" value="Transcribed_RNA"/>
</dbReference>
<organism evidence="3">
    <name type="scientific">Graphocephala atropunctata</name>
    <dbReference type="NCBI Taxonomy" id="36148"/>
    <lineage>
        <taxon>Eukaryota</taxon>
        <taxon>Metazoa</taxon>
        <taxon>Ecdysozoa</taxon>
        <taxon>Arthropoda</taxon>
        <taxon>Hexapoda</taxon>
        <taxon>Insecta</taxon>
        <taxon>Pterygota</taxon>
        <taxon>Neoptera</taxon>
        <taxon>Paraneoptera</taxon>
        <taxon>Hemiptera</taxon>
        <taxon>Auchenorrhyncha</taxon>
        <taxon>Membracoidea</taxon>
        <taxon>Cicadellidae</taxon>
        <taxon>Cicadellinae</taxon>
        <taxon>Cicadellini</taxon>
        <taxon>Graphocephala</taxon>
    </lineage>
</organism>
<keyword evidence="1" id="KW-0812">Transmembrane</keyword>